<keyword evidence="3" id="KW-1185">Reference proteome</keyword>
<dbReference type="Proteomes" id="UP001500902">
    <property type="component" value="Unassembled WGS sequence"/>
</dbReference>
<dbReference type="EMBL" id="BAAAZP010000204">
    <property type="protein sequence ID" value="GAA3709707.1"/>
    <property type="molecule type" value="Genomic_DNA"/>
</dbReference>
<evidence type="ECO:0008006" key="4">
    <source>
        <dbReference type="Google" id="ProtNLM"/>
    </source>
</evidence>
<evidence type="ECO:0000313" key="3">
    <source>
        <dbReference type="Proteomes" id="UP001500902"/>
    </source>
</evidence>
<feature type="transmembrane region" description="Helical" evidence="1">
    <location>
        <begin position="6"/>
        <end position="24"/>
    </location>
</feature>
<dbReference type="RefSeq" id="WP_344893313.1">
    <property type="nucleotide sequence ID" value="NZ_BAAAZP010000204.1"/>
</dbReference>
<keyword evidence="1" id="KW-1133">Transmembrane helix</keyword>
<evidence type="ECO:0000256" key="1">
    <source>
        <dbReference type="SAM" id="Phobius"/>
    </source>
</evidence>
<accession>A0ABP7DVG7</accession>
<sequence length="160" mass="18132">MASAITSIIAVAGTLLGVTVTYVFQTRAARQARQTAREDRLWQEQLAAYSTFAGALTDFRQSQNDRWHHEQEDPQSQAFIAARDESYKKRTDATSALFRLRLVAANEALTELAYFALKHTEDIPLASDESDRKDRGRKARRALLNFTEAAATQVREIDRR</sequence>
<evidence type="ECO:0000313" key="2">
    <source>
        <dbReference type="EMBL" id="GAA3709707.1"/>
    </source>
</evidence>
<reference evidence="3" key="1">
    <citation type="journal article" date="2019" name="Int. J. Syst. Evol. Microbiol.">
        <title>The Global Catalogue of Microorganisms (GCM) 10K type strain sequencing project: providing services to taxonomists for standard genome sequencing and annotation.</title>
        <authorList>
            <consortium name="The Broad Institute Genomics Platform"/>
            <consortium name="The Broad Institute Genome Sequencing Center for Infectious Disease"/>
            <person name="Wu L."/>
            <person name="Ma J."/>
        </authorList>
    </citation>
    <scope>NUCLEOTIDE SEQUENCE [LARGE SCALE GENOMIC DNA]</scope>
    <source>
        <strain evidence="3">JCM 16904</strain>
    </source>
</reference>
<keyword evidence="1" id="KW-0472">Membrane</keyword>
<keyword evidence="1" id="KW-0812">Transmembrane</keyword>
<organism evidence="2 3">
    <name type="scientific">Nonomuraea antimicrobica</name>
    <dbReference type="NCBI Taxonomy" id="561173"/>
    <lineage>
        <taxon>Bacteria</taxon>
        <taxon>Bacillati</taxon>
        <taxon>Actinomycetota</taxon>
        <taxon>Actinomycetes</taxon>
        <taxon>Streptosporangiales</taxon>
        <taxon>Streptosporangiaceae</taxon>
        <taxon>Nonomuraea</taxon>
    </lineage>
</organism>
<protein>
    <recommendedName>
        <fullName evidence="4">Secreted protein</fullName>
    </recommendedName>
</protein>
<name>A0ABP7DVG7_9ACTN</name>
<gene>
    <name evidence="2" type="ORF">GCM10022224_089030</name>
</gene>
<comment type="caution">
    <text evidence="2">The sequence shown here is derived from an EMBL/GenBank/DDBJ whole genome shotgun (WGS) entry which is preliminary data.</text>
</comment>
<proteinExistence type="predicted"/>